<name>A0A2T3A831_9PEZI</name>
<dbReference type="OrthoDB" id="21470at2759"/>
<feature type="compositionally biased region" description="Polar residues" evidence="9">
    <location>
        <begin position="23"/>
        <end position="39"/>
    </location>
</feature>
<feature type="compositionally biased region" description="Basic residues" evidence="9">
    <location>
        <begin position="1"/>
        <end position="14"/>
    </location>
</feature>
<keyword evidence="7" id="KW-0508">mRNA splicing</keyword>
<dbReference type="Pfam" id="PF01585">
    <property type="entry name" value="G-patch"/>
    <property type="match status" value="1"/>
</dbReference>
<evidence type="ECO:0000313" key="13">
    <source>
        <dbReference type="Proteomes" id="UP000241462"/>
    </source>
</evidence>
<dbReference type="InterPro" id="IPR051189">
    <property type="entry name" value="Splicing_assoc_domain"/>
</dbReference>
<dbReference type="PANTHER" id="PTHR14195">
    <property type="entry name" value="G PATCH DOMAIN CONTAINING PROTEIN 2"/>
    <property type="match status" value="1"/>
</dbReference>
<dbReference type="PROSITE" id="PS51061">
    <property type="entry name" value="R3H"/>
    <property type="match status" value="1"/>
</dbReference>
<keyword evidence="13" id="KW-1185">Reference proteome</keyword>
<dbReference type="InterPro" id="IPR036867">
    <property type="entry name" value="R3H_dom_sf"/>
</dbReference>
<evidence type="ECO:0000256" key="8">
    <source>
        <dbReference type="ARBA" id="ARBA00023242"/>
    </source>
</evidence>
<comment type="similarity">
    <text evidence="3">Belongs to the SQS1 family.</text>
</comment>
<dbReference type="PROSITE" id="PS50174">
    <property type="entry name" value="G_PATCH"/>
    <property type="match status" value="1"/>
</dbReference>
<dbReference type="GO" id="GO:0005634">
    <property type="term" value="C:nucleus"/>
    <property type="evidence" value="ECO:0007669"/>
    <property type="project" value="UniProtKB-SubCell"/>
</dbReference>
<evidence type="ECO:0000256" key="4">
    <source>
        <dbReference type="ARBA" id="ARBA00018964"/>
    </source>
</evidence>
<dbReference type="CDD" id="cd02646">
    <property type="entry name" value="R3H_G-patch"/>
    <property type="match status" value="1"/>
</dbReference>
<dbReference type="GO" id="GO:0006397">
    <property type="term" value="P:mRNA processing"/>
    <property type="evidence" value="ECO:0007669"/>
    <property type="project" value="UniProtKB-KW"/>
</dbReference>
<feature type="domain" description="R3H" evidence="11">
    <location>
        <begin position="503"/>
        <end position="565"/>
    </location>
</feature>
<dbReference type="SMART" id="SM00443">
    <property type="entry name" value="G_patch"/>
    <property type="match status" value="1"/>
</dbReference>
<feature type="region of interest" description="Disordered" evidence="9">
    <location>
        <begin position="219"/>
        <end position="239"/>
    </location>
</feature>
<reference evidence="12 13" key="1">
    <citation type="journal article" date="2018" name="Mycol. Prog.">
        <title>Coniella lustricola, a new species from submerged detritus.</title>
        <authorList>
            <person name="Raudabaugh D.B."/>
            <person name="Iturriaga T."/>
            <person name="Carver A."/>
            <person name="Mondo S."/>
            <person name="Pangilinan J."/>
            <person name="Lipzen A."/>
            <person name="He G."/>
            <person name="Amirebrahimi M."/>
            <person name="Grigoriev I.V."/>
            <person name="Miller A.N."/>
        </authorList>
    </citation>
    <scope>NUCLEOTIDE SEQUENCE [LARGE SCALE GENOMIC DNA]</scope>
    <source>
        <strain evidence="12 13">B22-T-1</strain>
    </source>
</reference>
<gene>
    <name evidence="12" type="ORF">BD289DRAFT_434082</name>
</gene>
<dbReference type="InterPro" id="IPR000467">
    <property type="entry name" value="G_patch_dom"/>
</dbReference>
<evidence type="ECO:0000256" key="5">
    <source>
        <dbReference type="ARBA" id="ARBA00022490"/>
    </source>
</evidence>
<dbReference type="InterPro" id="IPR034082">
    <property type="entry name" value="R3H_G-patch"/>
</dbReference>
<feature type="compositionally biased region" description="Acidic residues" evidence="9">
    <location>
        <begin position="314"/>
        <end position="329"/>
    </location>
</feature>
<feature type="region of interest" description="Disordered" evidence="9">
    <location>
        <begin position="1"/>
        <end position="39"/>
    </location>
</feature>
<protein>
    <recommendedName>
        <fullName evidence="4">Protein SQS1</fullName>
    </recommendedName>
</protein>
<keyword evidence="6" id="KW-0507">mRNA processing</keyword>
<dbReference type="STRING" id="2025994.A0A2T3A831"/>
<dbReference type="InParanoid" id="A0A2T3A831"/>
<evidence type="ECO:0000256" key="1">
    <source>
        <dbReference type="ARBA" id="ARBA00004123"/>
    </source>
</evidence>
<dbReference type="GO" id="GO:0008380">
    <property type="term" value="P:RNA splicing"/>
    <property type="evidence" value="ECO:0007669"/>
    <property type="project" value="UniProtKB-KW"/>
</dbReference>
<evidence type="ECO:0000256" key="3">
    <source>
        <dbReference type="ARBA" id="ARBA00010306"/>
    </source>
</evidence>
<dbReference type="InterPro" id="IPR001374">
    <property type="entry name" value="R3H_dom"/>
</dbReference>
<evidence type="ECO:0000259" key="11">
    <source>
        <dbReference type="PROSITE" id="PS51061"/>
    </source>
</evidence>
<comment type="subcellular location">
    <subcellularLocation>
        <location evidence="2">Cytoplasm</location>
    </subcellularLocation>
    <subcellularLocation>
        <location evidence="1">Nucleus</location>
    </subcellularLocation>
</comment>
<dbReference type="EMBL" id="KZ678442">
    <property type="protein sequence ID" value="PSR85512.1"/>
    <property type="molecule type" value="Genomic_DNA"/>
</dbReference>
<dbReference type="GO" id="GO:0005737">
    <property type="term" value="C:cytoplasm"/>
    <property type="evidence" value="ECO:0007669"/>
    <property type="project" value="UniProtKB-SubCell"/>
</dbReference>
<feature type="domain" description="G-patch" evidence="10">
    <location>
        <begin position="627"/>
        <end position="670"/>
    </location>
</feature>
<evidence type="ECO:0000313" key="12">
    <source>
        <dbReference type="EMBL" id="PSR85512.1"/>
    </source>
</evidence>
<dbReference type="SUPFAM" id="SSF82708">
    <property type="entry name" value="R3H domain"/>
    <property type="match status" value="1"/>
</dbReference>
<feature type="compositionally biased region" description="Acidic residues" evidence="9">
    <location>
        <begin position="116"/>
        <end position="136"/>
    </location>
</feature>
<evidence type="ECO:0000256" key="9">
    <source>
        <dbReference type="SAM" id="MobiDB-lite"/>
    </source>
</evidence>
<feature type="region of interest" description="Disordered" evidence="9">
    <location>
        <begin position="157"/>
        <end position="177"/>
    </location>
</feature>
<dbReference type="Gene3D" id="3.30.1370.50">
    <property type="entry name" value="R3H-like domain"/>
    <property type="match status" value="1"/>
</dbReference>
<feature type="region of interest" description="Disordered" evidence="9">
    <location>
        <begin position="116"/>
        <end position="142"/>
    </location>
</feature>
<evidence type="ECO:0000259" key="10">
    <source>
        <dbReference type="PROSITE" id="PS50174"/>
    </source>
</evidence>
<feature type="region of interest" description="Disordered" evidence="9">
    <location>
        <begin position="300"/>
        <end position="344"/>
    </location>
</feature>
<feature type="compositionally biased region" description="Low complexity" evidence="9">
    <location>
        <begin position="163"/>
        <end position="173"/>
    </location>
</feature>
<organism evidence="12 13">
    <name type="scientific">Coniella lustricola</name>
    <dbReference type="NCBI Taxonomy" id="2025994"/>
    <lineage>
        <taxon>Eukaryota</taxon>
        <taxon>Fungi</taxon>
        <taxon>Dikarya</taxon>
        <taxon>Ascomycota</taxon>
        <taxon>Pezizomycotina</taxon>
        <taxon>Sordariomycetes</taxon>
        <taxon>Sordariomycetidae</taxon>
        <taxon>Diaporthales</taxon>
        <taxon>Schizoparmaceae</taxon>
        <taxon>Coniella</taxon>
    </lineage>
</organism>
<keyword evidence="8" id="KW-0539">Nucleus</keyword>
<dbReference type="Proteomes" id="UP000241462">
    <property type="component" value="Unassembled WGS sequence"/>
</dbReference>
<evidence type="ECO:0000256" key="7">
    <source>
        <dbReference type="ARBA" id="ARBA00023187"/>
    </source>
</evidence>
<proteinExistence type="inferred from homology"/>
<dbReference type="AlphaFoldDB" id="A0A2T3A831"/>
<sequence>MGKRRKGRAAKAARYRAAVEDSGPSSRGPRQTQQNAQKWIAKTQSQLRPAVMHGFSLADEARNTAHNHADMDPARKLRGLPVTFVSAGMIEPLKNLEELDLAQAADDCRTDGIVEESLPEGVEAEEEEEEGEEGEGEAPNFFVDVTGDQSLARFDYPQARIRSPSPDLPGDSSDSGEDVVLFKGRNGISAPRTPPVVVDQMVIEVHKVEQTIQSMSLISTDEARPPKSPSASPRPWQLRGYNDDEDLIADYMAHMVDDDDENEAVEADAHDSHHTTSLSSNTFSISRDLGGLHGDFVIESEESHSNNSVTSKDEDGDTDDGDNEEDGDEPTGSLDVRDGDLDAISDTDYMDDEALARLLAKQEELGLDDEELVLFSSERFEVLPSSNFASKRKMQPRGKPAVGASKKDARGLVPSASAIADVFDELDLMDWDRHNPPRKPKGKRGLPNLEHVDPEIAATLEATWNKDRLRKKERKLAREELRAQGILGKEIDPTDLRQKYPVGMTMDQIKEELRTFLLGEDDLLTFPPMDSNARKTLHTLASKFNIKSKSTGNTEHRRPVLHRTKRTMAYRHLEFEEVFNRRGRTYFHRMDMQRVPRAPGKGRGANHAGVTYRDGEVVGGSAPELSQSNKGRTMLEKMGWSTGMALGATDNKGILQPVAHVVKRTKAGLG</sequence>
<evidence type="ECO:0000256" key="2">
    <source>
        <dbReference type="ARBA" id="ARBA00004496"/>
    </source>
</evidence>
<accession>A0A2T3A831</accession>
<dbReference type="GO" id="GO:0003676">
    <property type="term" value="F:nucleic acid binding"/>
    <property type="evidence" value="ECO:0007669"/>
    <property type="project" value="UniProtKB-UniRule"/>
</dbReference>
<evidence type="ECO:0000256" key="6">
    <source>
        <dbReference type="ARBA" id="ARBA00022664"/>
    </source>
</evidence>
<keyword evidence="5" id="KW-0963">Cytoplasm</keyword>
<dbReference type="Pfam" id="PF01424">
    <property type="entry name" value="R3H"/>
    <property type="match status" value="1"/>
</dbReference>